<reference evidence="4 6" key="3">
    <citation type="journal article" date="2018" name="Nat. Biotechnol.">
        <title>A standardized bacterial taxonomy based on genome phylogeny substantially revises the tree of life.</title>
        <authorList>
            <person name="Parks D.H."/>
            <person name="Chuvochina M."/>
            <person name="Waite D.W."/>
            <person name="Rinke C."/>
            <person name="Skarshewski A."/>
            <person name="Chaumeil P.A."/>
            <person name="Hugenholtz P."/>
        </authorList>
    </citation>
    <scope>NUCLEOTIDE SEQUENCE [LARGE SCALE GENOMIC DNA]</scope>
    <source>
        <strain evidence="4">UBA8781</strain>
    </source>
</reference>
<name>A0A3D1JE38_9CHLR</name>
<protein>
    <submittedName>
        <fullName evidence="4">DUF1648 domain-containing protein</fullName>
    </submittedName>
    <submittedName>
        <fullName evidence="3">Predicted integral membrane protein</fullName>
    </submittedName>
</protein>
<organism evidence="4 6">
    <name type="scientific">Anaerolinea thermolimosa</name>
    <dbReference type="NCBI Taxonomy" id="229919"/>
    <lineage>
        <taxon>Bacteria</taxon>
        <taxon>Bacillati</taxon>
        <taxon>Chloroflexota</taxon>
        <taxon>Anaerolineae</taxon>
        <taxon>Anaerolineales</taxon>
        <taxon>Anaerolineaceae</taxon>
        <taxon>Anaerolinea</taxon>
    </lineage>
</organism>
<dbReference type="STRING" id="229919.GCA_001050195_03181"/>
<feature type="transmembrane region" description="Helical" evidence="1">
    <location>
        <begin position="90"/>
        <end position="112"/>
    </location>
</feature>
<keyword evidence="1" id="KW-1133">Transmembrane helix</keyword>
<evidence type="ECO:0000313" key="6">
    <source>
        <dbReference type="Proteomes" id="UP000264141"/>
    </source>
</evidence>
<dbReference type="PANTHER" id="PTHR37810">
    <property type="entry name" value="IMMUNITY PROTEIN SDPI"/>
    <property type="match status" value="1"/>
</dbReference>
<dbReference type="InterPro" id="IPR026272">
    <property type="entry name" value="SdpI"/>
</dbReference>
<dbReference type="InterPro" id="IPR012867">
    <property type="entry name" value="DUF1648"/>
</dbReference>
<feature type="transmembrane region" description="Helical" evidence="1">
    <location>
        <begin position="163"/>
        <end position="181"/>
    </location>
</feature>
<dbReference type="PIRSF" id="PIRSF038959">
    <property type="entry name" value="SdpI"/>
    <property type="match status" value="1"/>
</dbReference>
<evidence type="ECO:0000313" key="4">
    <source>
        <dbReference type="EMBL" id="HCE16850.1"/>
    </source>
</evidence>
<dbReference type="EMBL" id="DF967966">
    <property type="protein sequence ID" value="GAP08340.1"/>
    <property type="molecule type" value="Genomic_DNA"/>
</dbReference>
<dbReference type="Proteomes" id="UP000264141">
    <property type="component" value="Unassembled WGS sequence"/>
</dbReference>
<evidence type="ECO:0000313" key="5">
    <source>
        <dbReference type="Proteomes" id="UP000253922"/>
    </source>
</evidence>
<evidence type="ECO:0000259" key="2">
    <source>
        <dbReference type="Pfam" id="PF07853"/>
    </source>
</evidence>
<dbReference type="Pfam" id="PF07853">
    <property type="entry name" value="DUF1648"/>
    <property type="match status" value="1"/>
</dbReference>
<gene>
    <name evidence="3" type="ORF">ATHL_03242</name>
    <name evidence="4" type="ORF">DEQ80_03230</name>
</gene>
<sequence>MTIRRTLLILVVLTVLGLAGSLLAAPLLPERVPSHWNAAGEIDGYSSRNTALYLMPALMFGLGVMILYIPQIDPLRANVEKFRTTYNWAVVGFAVFMLYMHALTLLAGLGVAFNMSSVMLPAMGGLFFGLGFLLDHARRNWFIGIRTPWTLSSDRVWEKTHRLGGLLFKVAGLLVIGGALLPGEISFWVMFGLIMVASFVPVAYSYVAFRQEQQRGG</sequence>
<dbReference type="EMBL" id="DPBP01000014">
    <property type="protein sequence ID" value="HCE16850.1"/>
    <property type="molecule type" value="Genomic_DNA"/>
</dbReference>
<dbReference type="OrthoDB" id="9808690at2"/>
<keyword evidence="5" id="KW-1185">Reference proteome</keyword>
<dbReference type="Pfam" id="PF13630">
    <property type="entry name" value="SdpI"/>
    <property type="match status" value="1"/>
</dbReference>
<feature type="transmembrane region" description="Helical" evidence="1">
    <location>
        <begin position="187"/>
        <end position="209"/>
    </location>
</feature>
<dbReference type="RefSeq" id="WP_062195864.1">
    <property type="nucleotide sequence ID" value="NZ_DF967966.1"/>
</dbReference>
<reference evidence="5" key="2">
    <citation type="submission" date="2015-07" db="EMBL/GenBank/DDBJ databases">
        <title>Draft Genome Sequences of Anaerolinea thermolimosa IMO-1, Bellilinea caldifistulae GOMI-1, Leptolinea tardivitalis YMTK-2, Levilinea saccharolytica KIBI-1,Longilinea arvoryzae KOME-1, Previously Described as Members of the Anaerolineaceae (Chloroflexi).</title>
        <authorList>
            <person name="Sekiguchi Y."/>
            <person name="Ohashi A."/>
            <person name="Matsuura N."/>
            <person name="Tourlousse M.D."/>
        </authorList>
    </citation>
    <scope>NUCLEOTIDE SEQUENCE [LARGE SCALE GENOMIC DNA]</scope>
    <source>
        <strain evidence="5">IMO-1</strain>
    </source>
</reference>
<proteinExistence type="predicted"/>
<accession>A0A3D1JE38</accession>
<evidence type="ECO:0000313" key="3">
    <source>
        <dbReference type="EMBL" id="GAP08340.1"/>
    </source>
</evidence>
<keyword evidence="1" id="KW-0472">Membrane</keyword>
<dbReference type="PANTHER" id="PTHR37810:SF5">
    <property type="entry name" value="IMMUNITY PROTEIN SDPI"/>
    <property type="match status" value="1"/>
</dbReference>
<feature type="domain" description="DUF1648" evidence="2">
    <location>
        <begin position="13"/>
        <end position="59"/>
    </location>
</feature>
<dbReference type="Proteomes" id="UP000253922">
    <property type="component" value="Unassembled WGS sequence"/>
</dbReference>
<feature type="transmembrane region" description="Helical" evidence="1">
    <location>
        <begin position="51"/>
        <end position="69"/>
    </location>
</feature>
<dbReference type="InterPro" id="IPR025962">
    <property type="entry name" value="SdpI/YhfL"/>
</dbReference>
<keyword evidence="1" id="KW-0812">Transmembrane</keyword>
<feature type="transmembrane region" description="Helical" evidence="1">
    <location>
        <begin position="118"/>
        <end position="137"/>
    </location>
</feature>
<evidence type="ECO:0000256" key="1">
    <source>
        <dbReference type="SAM" id="Phobius"/>
    </source>
</evidence>
<dbReference type="AlphaFoldDB" id="A0A3D1JE38"/>
<dbReference type="GO" id="GO:0009636">
    <property type="term" value="P:response to toxic substance"/>
    <property type="evidence" value="ECO:0007669"/>
    <property type="project" value="TreeGrafter"/>
</dbReference>
<reference evidence="3" key="1">
    <citation type="journal article" date="2015" name="Genome Announc.">
        <title>Draft Genome Sequences of Anaerolinea thermolimosa IMO-1, Bellilinea caldifistulae GOMI-1, Leptolinea tardivitalis YMTK-2, Levilinea saccharolytica KIBI-1, Longilinea arvoryzae KOME-1, Previously Described as Members of the Class Anaerolineae (Chloroflexi).</title>
        <authorList>
            <person name="Matsuura N."/>
            <person name="Tourlousse M.D."/>
            <person name="Ohashi A."/>
            <person name="Hugenholtz P."/>
            <person name="Sekiguchi Y."/>
        </authorList>
    </citation>
    <scope>NUCLEOTIDE SEQUENCE</scope>
    <source>
        <strain evidence="3">IMO-1</strain>
    </source>
</reference>